<organism evidence="1 2">
    <name type="scientific">Suillus subaureus</name>
    <dbReference type="NCBI Taxonomy" id="48587"/>
    <lineage>
        <taxon>Eukaryota</taxon>
        <taxon>Fungi</taxon>
        <taxon>Dikarya</taxon>
        <taxon>Basidiomycota</taxon>
        <taxon>Agaricomycotina</taxon>
        <taxon>Agaricomycetes</taxon>
        <taxon>Agaricomycetidae</taxon>
        <taxon>Boletales</taxon>
        <taxon>Suillineae</taxon>
        <taxon>Suillaceae</taxon>
        <taxon>Suillus</taxon>
    </lineage>
</organism>
<dbReference type="GeneID" id="64623480"/>
<name>A0A9P7EHA3_9AGAM</name>
<dbReference type="SUPFAM" id="SSF53098">
    <property type="entry name" value="Ribonuclease H-like"/>
    <property type="match status" value="1"/>
</dbReference>
<sequence>ELLCDEPTQWDSTYIMLNLSQAIDCYLTTQTSLSKHGLSLMEWMVLQDLEVILEVPHTCQQSMSSENTPMLSGAVSALEHLM</sequence>
<dbReference type="InterPro" id="IPR012337">
    <property type="entry name" value="RNaseH-like_sf"/>
</dbReference>
<reference evidence="1" key="1">
    <citation type="journal article" date="2020" name="New Phytol.">
        <title>Comparative genomics reveals dynamic genome evolution in host specialist ectomycorrhizal fungi.</title>
        <authorList>
            <person name="Lofgren L.A."/>
            <person name="Nguyen N.H."/>
            <person name="Vilgalys R."/>
            <person name="Ruytinx J."/>
            <person name="Liao H.L."/>
            <person name="Branco S."/>
            <person name="Kuo A."/>
            <person name="LaButti K."/>
            <person name="Lipzen A."/>
            <person name="Andreopoulos W."/>
            <person name="Pangilinan J."/>
            <person name="Riley R."/>
            <person name="Hundley H."/>
            <person name="Na H."/>
            <person name="Barry K."/>
            <person name="Grigoriev I.V."/>
            <person name="Stajich J.E."/>
            <person name="Kennedy P.G."/>
        </authorList>
    </citation>
    <scope>NUCLEOTIDE SEQUENCE</scope>
    <source>
        <strain evidence="1">MN1</strain>
    </source>
</reference>
<comment type="caution">
    <text evidence="1">The sequence shown here is derived from an EMBL/GenBank/DDBJ whole genome shotgun (WGS) entry which is preliminary data.</text>
</comment>
<dbReference type="EMBL" id="JABBWG010000007">
    <property type="protein sequence ID" value="KAG1820910.1"/>
    <property type="molecule type" value="Genomic_DNA"/>
</dbReference>
<gene>
    <name evidence="1" type="ORF">BJ212DRAFT_1227105</name>
</gene>
<dbReference type="OrthoDB" id="2639200at2759"/>
<dbReference type="Proteomes" id="UP000807769">
    <property type="component" value="Unassembled WGS sequence"/>
</dbReference>
<keyword evidence="2" id="KW-1185">Reference proteome</keyword>
<dbReference type="RefSeq" id="XP_041195977.1">
    <property type="nucleotide sequence ID" value="XM_041329463.1"/>
</dbReference>
<protein>
    <submittedName>
        <fullName evidence="1">Uncharacterized protein</fullName>
    </submittedName>
</protein>
<evidence type="ECO:0000313" key="1">
    <source>
        <dbReference type="EMBL" id="KAG1820910.1"/>
    </source>
</evidence>
<accession>A0A9P7EHA3</accession>
<feature type="non-terminal residue" evidence="1">
    <location>
        <position position="82"/>
    </location>
</feature>
<feature type="non-terminal residue" evidence="1">
    <location>
        <position position="1"/>
    </location>
</feature>
<dbReference type="AlphaFoldDB" id="A0A9P7EHA3"/>
<evidence type="ECO:0000313" key="2">
    <source>
        <dbReference type="Proteomes" id="UP000807769"/>
    </source>
</evidence>
<proteinExistence type="predicted"/>